<evidence type="ECO:0000313" key="5">
    <source>
        <dbReference type="EnsemblPlants" id="Pp3c27_7670V3.1"/>
    </source>
</evidence>
<dbReference type="InterPro" id="IPR000639">
    <property type="entry name" value="Epox_hydrolase-like"/>
</dbReference>
<dbReference type="STRING" id="3218.A0A2K1IB14"/>
<reference evidence="4 6" key="2">
    <citation type="journal article" date="2018" name="Plant J.">
        <title>The Physcomitrella patens chromosome-scale assembly reveals moss genome structure and evolution.</title>
        <authorList>
            <person name="Lang D."/>
            <person name="Ullrich K.K."/>
            <person name="Murat F."/>
            <person name="Fuchs J."/>
            <person name="Jenkins J."/>
            <person name="Haas F.B."/>
            <person name="Piednoel M."/>
            <person name="Gundlach H."/>
            <person name="Van Bel M."/>
            <person name="Meyberg R."/>
            <person name="Vives C."/>
            <person name="Morata J."/>
            <person name="Symeonidi A."/>
            <person name="Hiss M."/>
            <person name="Muchero W."/>
            <person name="Kamisugi Y."/>
            <person name="Saleh O."/>
            <person name="Blanc G."/>
            <person name="Decker E.L."/>
            <person name="van Gessel N."/>
            <person name="Grimwood J."/>
            <person name="Hayes R.D."/>
            <person name="Graham S.W."/>
            <person name="Gunter L.E."/>
            <person name="McDaniel S.F."/>
            <person name="Hoernstein S.N.W."/>
            <person name="Larsson A."/>
            <person name="Li F.W."/>
            <person name="Perroud P.F."/>
            <person name="Phillips J."/>
            <person name="Ranjan P."/>
            <person name="Rokshar D.S."/>
            <person name="Rothfels C.J."/>
            <person name="Schneider L."/>
            <person name="Shu S."/>
            <person name="Stevenson D.W."/>
            <person name="Thummler F."/>
            <person name="Tillich M."/>
            <person name="Villarreal Aguilar J.C."/>
            <person name="Widiez T."/>
            <person name="Wong G.K."/>
            <person name="Wymore A."/>
            <person name="Zhang Y."/>
            <person name="Zimmer A.D."/>
            <person name="Quatrano R.S."/>
            <person name="Mayer K.F.X."/>
            <person name="Goodstein D."/>
            <person name="Casacuberta J.M."/>
            <person name="Vandepoele K."/>
            <person name="Reski R."/>
            <person name="Cuming A.C."/>
            <person name="Tuskan G.A."/>
            <person name="Maumus F."/>
            <person name="Salse J."/>
            <person name="Schmutz J."/>
            <person name="Rensing S.A."/>
        </authorList>
    </citation>
    <scope>NUCLEOTIDE SEQUENCE [LARGE SCALE GENOMIC DNA]</scope>
    <source>
        <strain evidence="5 6">cv. Gransden 2004</strain>
    </source>
</reference>
<evidence type="ECO:0000259" key="3">
    <source>
        <dbReference type="Pfam" id="PF00561"/>
    </source>
</evidence>
<evidence type="ECO:0000313" key="4">
    <source>
        <dbReference type="EMBL" id="PNR26483.1"/>
    </source>
</evidence>
<comment type="similarity">
    <text evidence="2">Belongs to the AB hydrolase superfamily. Epoxide hydrolase family.</text>
</comment>
<dbReference type="Proteomes" id="UP000006727">
    <property type="component" value="Chromosome 27"/>
</dbReference>
<keyword evidence="1" id="KW-0378">Hydrolase</keyword>
<dbReference type="PaxDb" id="3218-PP1S164_51V6.1"/>
<reference evidence="4 6" key="1">
    <citation type="journal article" date="2008" name="Science">
        <title>The Physcomitrella genome reveals evolutionary insights into the conquest of land by plants.</title>
        <authorList>
            <person name="Rensing S."/>
            <person name="Lang D."/>
            <person name="Zimmer A."/>
            <person name="Terry A."/>
            <person name="Salamov A."/>
            <person name="Shapiro H."/>
            <person name="Nishiyama T."/>
            <person name="Perroud P.-F."/>
            <person name="Lindquist E."/>
            <person name="Kamisugi Y."/>
            <person name="Tanahashi T."/>
            <person name="Sakakibara K."/>
            <person name="Fujita T."/>
            <person name="Oishi K."/>
            <person name="Shin-I T."/>
            <person name="Kuroki Y."/>
            <person name="Toyoda A."/>
            <person name="Suzuki Y."/>
            <person name="Hashimoto A."/>
            <person name="Yamaguchi K."/>
            <person name="Sugano A."/>
            <person name="Kohara Y."/>
            <person name="Fujiyama A."/>
            <person name="Anterola A."/>
            <person name="Aoki S."/>
            <person name="Ashton N."/>
            <person name="Barbazuk W.B."/>
            <person name="Barker E."/>
            <person name="Bennetzen J."/>
            <person name="Bezanilla M."/>
            <person name="Blankenship R."/>
            <person name="Cho S.H."/>
            <person name="Dutcher S."/>
            <person name="Estelle M."/>
            <person name="Fawcett J.A."/>
            <person name="Gundlach H."/>
            <person name="Hanada K."/>
            <person name="Heyl A."/>
            <person name="Hicks K.A."/>
            <person name="Hugh J."/>
            <person name="Lohr M."/>
            <person name="Mayer K."/>
            <person name="Melkozernov A."/>
            <person name="Murata T."/>
            <person name="Nelson D."/>
            <person name="Pils B."/>
            <person name="Prigge M."/>
            <person name="Reiss B."/>
            <person name="Renner T."/>
            <person name="Rombauts S."/>
            <person name="Rushton P."/>
            <person name="Sanderfoot A."/>
            <person name="Schween G."/>
            <person name="Shiu S.-H."/>
            <person name="Stueber K."/>
            <person name="Theodoulou F.L."/>
            <person name="Tu H."/>
            <person name="Van de Peer Y."/>
            <person name="Verrier P.J."/>
            <person name="Waters E."/>
            <person name="Wood A."/>
            <person name="Yang L."/>
            <person name="Cove D."/>
            <person name="Cuming A."/>
            <person name="Hasebe M."/>
            <person name="Lucas S."/>
            <person name="Mishler D.B."/>
            <person name="Reski R."/>
            <person name="Grigoriev I."/>
            <person name="Quatrano R.S."/>
            <person name="Boore J.L."/>
        </authorList>
    </citation>
    <scope>NUCLEOTIDE SEQUENCE [LARGE SCALE GENOMIC DNA]</scope>
    <source>
        <strain evidence="5 6">cv. Gransden 2004</strain>
    </source>
</reference>
<dbReference type="GO" id="GO:0016787">
    <property type="term" value="F:hydrolase activity"/>
    <property type="evidence" value="ECO:0000318"/>
    <property type="project" value="GO_Central"/>
</dbReference>
<organism evidence="4">
    <name type="scientific">Physcomitrium patens</name>
    <name type="common">Spreading-leaved earth moss</name>
    <name type="synonym">Physcomitrella patens</name>
    <dbReference type="NCBI Taxonomy" id="3218"/>
    <lineage>
        <taxon>Eukaryota</taxon>
        <taxon>Viridiplantae</taxon>
        <taxon>Streptophyta</taxon>
        <taxon>Embryophyta</taxon>
        <taxon>Bryophyta</taxon>
        <taxon>Bryophytina</taxon>
        <taxon>Bryopsida</taxon>
        <taxon>Funariidae</taxon>
        <taxon>Funariales</taxon>
        <taxon>Funariaceae</taxon>
        <taxon>Physcomitrium</taxon>
    </lineage>
</organism>
<dbReference type="InParanoid" id="A0A2K1IB14"/>
<dbReference type="SUPFAM" id="SSF53474">
    <property type="entry name" value="alpha/beta-Hydrolases"/>
    <property type="match status" value="1"/>
</dbReference>
<keyword evidence="6" id="KW-1185">Reference proteome</keyword>
<proteinExistence type="inferred from homology"/>
<dbReference type="PRINTS" id="PR00111">
    <property type="entry name" value="ABHYDROLASE"/>
</dbReference>
<gene>
    <name evidence="4" type="ORF">PHYPA_031058</name>
</gene>
<protein>
    <recommendedName>
        <fullName evidence="3">AB hydrolase-1 domain-containing protein</fullName>
    </recommendedName>
</protein>
<dbReference type="PANTHER" id="PTHR43329">
    <property type="entry name" value="EPOXIDE HYDROLASE"/>
    <property type="match status" value="1"/>
</dbReference>
<reference evidence="5" key="3">
    <citation type="submission" date="2020-12" db="UniProtKB">
        <authorList>
            <consortium name="EnsemblPlants"/>
        </authorList>
    </citation>
    <scope>IDENTIFICATION</scope>
</reference>
<evidence type="ECO:0000256" key="2">
    <source>
        <dbReference type="ARBA" id="ARBA00038334"/>
    </source>
</evidence>
<dbReference type="Gene3D" id="3.40.50.1820">
    <property type="entry name" value="alpha/beta hydrolase"/>
    <property type="match status" value="2"/>
</dbReference>
<dbReference type="EnsemblPlants" id="Pp3c27_7670V3.1">
    <property type="protein sequence ID" value="Pp3c27_7670V3.1"/>
    <property type="gene ID" value="Pp3c27_7670"/>
</dbReference>
<dbReference type="InterPro" id="IPR000073">
    <property type="entry name" value="AB_hydrolase_1"/>
</dbReference>
<evidence type="ECO:0000313" key="6">
    <source>
        <dbReference type="Proteomes" id="UP000006727"/>
    </source>
</evidence>
<dbReference type="EMBL" id="ABEU02000027">
    <property type="protein sequence ID" value="PNR26483.1"/>
    <property type="molecule type" value="Genomic_DNA"/>
</dbReference>
<evidence type="ECO:0000256" key="1">
    <source>
        <dbReference type="ARBA" id="ARBA00022801"/>
    </source>
</evidence>
<accession>A0A2K1IB14</accession>
<dbReference type="PRINTS" id="PR00412">
    <property type="entry name" value="EPOXHYDRLASE"/>
</dbReference>
<dbReference type="Pfam" id="PF00561">
    <property type="entry name" value="Abhydrolase_1"/>
    <property type="match status" value="1"/>
</dbReference>
<dbReference type="Gramene" id="Pp3c27_7670V3.1">
    <property type="protein sequence ID" value="Pp3c27_7670V3.1"/>
    <property type="gene ID" value="Pp3c27_7670"/>
</dbReference>
<dbReference type="InterPro" id="IPR029058">
    <property type="entry name" value="AB_hydrolase_fold"/>
</dbReference>
<dbReference type="AlphaFoldDB" id="A0A2K1IB14"/>
<dbReference type="EnsemblPlants" id="Pp3c27_7670V3.2">
    <property type="protein sequence ID" value="Pp3c27_7670V3.2"/>
    <property type="gene ID" value="Pp3c27_7670"/>
</dbReference>
<sequence length="365" mass="40989">MRRGLVIFVGTQAARTCSTASGSKSISSTPRRLNFYTNRRIELSSYGRIGRSEIMNGPQPPVVGKKHFFSWALRRPPPQISALSRSYAVAQPIPEELDMERDKEAGMEEVVEDCRVQHGELWNEDVKIHYVECGDKNGELVVLIHGFPNFWYVWKRQFLALAESGYHVVAPDLRGYNSSSKPKGIQHYGRCGVVSDMVRIIDGLGGGKPSTVVGHDWGGFVTWALVEDFPDKVKAIFVNVPHATVFSEAVRSNFRQMRRSWYVAWVRGYWSPPPDAPKPIHVEVPVVLIWGDLDAYIGKELAVIPKKIAPNSEVKRLPHCSHWPMWDDPVQFNALLLESIASHQATSTSQVQIATMSTSEVILVK</sequence>
<dbReference type="Gramene" id="Pp3c27_7670V3.2">
    <property type="protein sequence ID" value="Pp3c27_7670V3.2"/>
    <property type="gene ID" value="Pp3c27_7670"/>
</dbReference>
<feature type="domain" description="AB hydrolase-1" evidence="3">
    <location>
        <begin position="140"/>
        <end position="248"/>
    </location>
</feature>
<name>A0A2K1IB14_PHYPA</name>